<name>A0A518D006_9BACT</name>
<dbReference type="GO" id="GO:0055085">
    <property type="term" value="P:transmembrane transport"/>
    <property type="evidence" value="ECO:0007669"/>
    <property type="project" value="InterPro"/>
</dbReference>
<evidence type="ECO:0000313" key="9">
    <source>
        <dbReference type="Proteomes" id="UP000319342"/>
    </source>
</evidence>
<dbReference type="Pfam" id="PF00950">
    <property type="entry name" value="ABC-3"/>
    <property type="match status" value="2"/>
</dbReference>
<keyword evidence="3 6" id="KW-0812">Transmembrane</keyword>
<comment type="similarity">
    <text evidence="2 6">Belongs to the ABC-3 integral membrane protein family.</text>
</comment>
<dbReference type="InterPro" id="IPR001626">
    <property type="entry name" value="ABC_TroCD"/>
</dbReference>
<dbReference type="AlphaFoldDB" id="A0A518D006"/>
<evidence type="ECO:0000256" key="5">
    <source>
        <dbReference type="ARBA" id="ARBA00023136"/>
    </source>
</evidence>
<organism evidence="8 9">
    <name type="scientific">Rohdeia mirabilis</name>
    <dbReference type="NCBI Taxonomy" id="2528008"/>
    <lineage>
        <taxon>Bacteria</taxon>
        <taxon>Pseudomonadati</taxon>
        <taxon>Planctomycetota</taxon>
        <taxon>Planctomycetia</taxon>
        <taxon>Planctomycetia incertae sedis</taxon>
        <taxon>Rohdeia</taxon>
    </lineage>
</organism>
<dbReference type="RefSeq" id="WP_145187022.1">
    <property type="nucleotide sequence ID" value="NZ_CP036290.1"/>
</dbReference>
<feature type="transmembrane region" description="Helical" evidence="7">
    <location>
        <begin position="196"/>
        <end position="223"/>
    </location>
</feature>
<evidence type="ECO:0000256" key="2">
    <source>
        <dbReference type="ARBA" id="ARBA00008034"/>
    </source>
</evidence>
<keyword evidence="5 7" id="KW-0472">Membrane</keyword>
<sequence length="317" mass="32059">MSDFVTLDLVPLGTALGSGCLCALLGNVLVWRRATLLSDALSHSVLPGLVLGFVVAGALVPIALVLGGVVAGLSTAVTVAWLERAGRLETSAALAATLSTFFALGVVLIETLGLGNVNLSAEAVLTGTLPLLVWLPPEGGSLSAHFASLPTATRTVLGVAAVVVPTLWMTRKELIAASFDRAFAQVAGLRPGLLDLALYAAVAAAAVASFEALGSVLVVALFTCPPATARRLTRDVRSQVFASLAIAVLVVVSGYFAASFGPALFGLDFSLSPAGTIAVLAAVLLIAVDALVRGRERRASGAEHGGDDVDTAAPIGT</sequence>
<feature type="transmembrane region" description="Helical" evidence="7">
    <location>
        <begin position="51"/>
        <end position="82"/>
    </location>
</feature>
<dbReference type="Gene3D" id="1.10.3470.10">
    <property type="entry name" value="ABC transporter involved in vitamin B12 uptake, BtuC"/>
    <property type="match status" value="1"/>
</dbReference>
<evidence type="ECO:0000256" key="7">
    <source>
        <dbReference type="SAM" id="Phobius"/>
    </source>
</evidence>
<keyword evidence="9" id="KW-1185">Reference proteome</keyword>
<feature type="transmembrane region" description="Helical" evidence="7">
    <location>
        <begin position="12"/>
        <end position="31"/>
    </location>
</feature>
<dbReference type="PANTHER" id="PTHR30477">
    <property type="entry name" value="ABC-TRANSPORTER METAL-BINDING PROTEIN"/>
    <property type="match status" value="1"/>
</dbReference>
<dbReference type="GO" id="GO:0043190">
    <property type="term" value="C:ATP-binding cassette (ABC) transporter complex"/>
    <property type="evidence" value="ECO:0007669"/>
    <property type="project" value="InterPro"/>
</dbReference>
<keyword evidence="6" id="KW-0813">Transport</keyword>
<feature type="transmembrane region" description="Helical" evidence="7">
    <location>
        <begin position="271"/>
        <end position="292"/>
    </location>
</feature>
<protein>
    <submittedName>
        <fullName evidence="8">Manganese transport system membrane protein MntB</fullName>
    </submittedName>
</protein>
<evidence type="ECO:0000313" key="8">
    <source>
        <dbReference type="EMBL" id="QDU84811.1"/>
    </source>
</evidence>
<evidence type="ECO:0000256" key="6">
    <source>
        <dbReference type="RuleBase" id="RU003943"/>
    </source>
</evidence>
<evidence type="ECO:0000256" key="1">
    <source>
        <dbReference type="ARBA" id="ARBA00004141"/>
    </source>
</evidence>
<feature type="transmembrane region" description="Helical" evidence="7">
    <location>
        <begin position="244"/>
        <end position="265"/>
    </location>
</feature>
<gene>
    <name evidence="8" type="primary">mntB_1</name>
    <name evidence="8" type="ORF">Pla163_19250</name>
</gene>
<dbReference type="EMBL" id="CP036290">
    <property type="protein sequence ID" value="QDU84811.1"/>
    <property type="molecule type" value="Genomic_DNA"/>
</dbReference>
<evidence type="ECO:0000256" key="4">
    <source>
        <dbReference type="ARBA" id="ARBA00022989"/>
    </source>
</evidence>
<feature type="transmembrane region" description="Helical" evidence="7">
    <location>
        <begin position="94"/>
        <end position="115"/>
    </location>
</feature>
<dbReference type="InterPro" id="IPR037294">
    <property type="entry name" value="ABC_BtuC-like"/>
</dbReference>
<proteinExistence type="inferred from homology"/>
<dbReference type="OrthoDB" id="9788905at2"/>
<accession>A0A518D006</accession>
<comment type="subcellular location">
    <subcellularLocation>
        <location evidence="6">Cell membrane</location>
        <topology evidence="6">Multi-pass membrane protein</topology>
    </subcellularLocation>
    <subcellularLocation>
        <location evidence="1">Membrane</location>
        <topology evidence="1">Multi-pass membrane protein</topology>
    </subcellularLocation>
</comment>
<dbReference type="SUPFAM" id="SSF81345">
    <property type="entry name" value="ABC transporter involved in vitamin B12 uptake, BtuC"/>
    <property type="match status" value="1"/>
</dbReference>
<evidence type="ECO:0000256" key="3">
    <source>
        <dbReference type="ARBA" id="ARBA00022692"/>
    </source>
</evidence>
<keyword evidence="4 7" id="KW-1133">Transmembrane helix</keyword>
<reference evidence="8 9" key="1">
    <citation type="submission" date="2019-02" db="EMBL/GenBank/DDBJ databases">
        <title>Deep-cultivation of Planctomycetes and their phenomic and genomic characterization uncovers novel biology.</title>
        <authorList>
            <person name="Wiegand S."/>
            <person name="Jogler M."/>
            <person name="Boedeker C."/>
            <person name="Pinto D."/>
            <person name="Vollmers J."/>
            <person name="Rivas-Marin E."/>
            <person name="Kohn T."/>
            <person name="Peeters S.H."/>
            <person name="Heuer A."/>
            <person name="Rast P."/>
            <person name="Oberbeckmann S."/>
            <person name="Bunk B."/>
            <person name="Jeske O."/>
            <person name="Meyerdierks A."/>
            <person name="Storesund J.E."/>
            <person name="Kallscheuer N."/>
            <person name="Luecker S."/>
            <person name="Lage O.M."/>
            <person name="Pohl T."/>
            <person name="Merkel B.J."/>
            <person name="Hornburger P."/>
            <person name="Mueller R.-W."/>
            <person name="Bruemmer F."/>
            <person name="Labrenz M."/>
            <person name="Spormann A.M."/>
            <person name="Op den Camp H."/>
            <person name="Overmann J."/>
            <person name="Amann R."/>
            <person name="Jetten M.S.M."/>
            <person name="Mascher T."/>
            <person name="Medema M.H."/>
            <person name="Devos D.P."/>
            <person name="Kaster A.-K."/>
            <person name="Ovreas L."/>
            <person name="Rohde M."/>
            <person name="Galperin M.Y."/>
            <person name="Jogler C."/>
        </authorList>
    </citation>
    <scope>NUCLEOTIDE SEQUENCE [LARGE SCALE GENOMIC DNA]</scope>
    <source>
        <strain evidence="8 9">Pla163</strain>
    </source>
</reference>
<dbReference type="PANTHER" id="PTHR30477:SF21">
    <property type="entry name" value="ABC-3 PROTEIN"/>
    <property type="match status" value="1"/>
</dbReference>
<dbReference type="Proteomes" id="UP000319342">
    <property type="component" value="Chromosome"/>
</dbReference>